<evidence type="ECO:0000313" key="3">
    <source>
        <dbReference type="Proteomes" id="UP001597601"/>
    </source>
</evidence>
<keyword evidence="3" id="KW-1185">Reference proteome</keyword>
<dbReference type="EMBL" id="JBHUON010000014">
    <property type="protein sequence ID" value="MFD2865455.1"/>
    <property type="molecule type" value="Genomic_DNA"/>
</dbReference>
<dbReference type="Pfam" id="PF00561">
    <property type="entry name" value="Abhydrolase_1"/>
    <property type="match status" value="1"/>
</dbReference>
<dbReference type="InterPro" id="IPR051340">
    <property type="entry name" value="Haloalkane_dehalogenase"/>
</dbReference>
<name>A0ABW5XSQ2_9SPHI</name>
<dbReference type="InterPro" id="IPR029058">
    <property type="entry name" value="AB_hydrolase_fold"/>
</dbReference>
<evidence type="ECO:0000259" key="1">
    <source>
        <dbReference type="Pfam" id="PF00561"/>
    </source>
</evidence>
<organism evidence="2 3">
    <name type="scientific">Mucilaginibacter antarcticus</name>
    <dbReference type="NCBI Taxonomy" id="1855725"/>
    <lineage>
        <taxon>Bacteria</taxon>
        <taxon>Pseudomonadati</taxon>
        <taxon>Bacteroidota</taxon>
        <taxon>Sphingobacteriia</taxon>
        <taxon>Sphingobacteriales</taxon>
        <taxon>Sphingobacteriaceae</taxon>
        <taxon>Mucilaginibacter</taxon>
    </lineage>
</organism>
<dbReference type="PANTHER" id="PTHR42977">
    <property type="entry name" value="HYDROLASE-RELATED"/>
    <property type="match status" value="1"/>
</dbReference>
<gene>
    <name evidence="2" type="ORF">ACFSYC_12210</name>
</gene>
<dbReference type="Proteomes" id="UP001597601">
    <property type="component" value="Unassembled WGS sequence"/>
</dbReference>
<reference evidence="3" key="1">
    <citation type="journal article" date="2019" name="Int. J. Syst. Evol. Microbiol.">
        <title>The Global Catalogue of Microorganisms (GCM) 10K type strain sequencing project: providing services to taxonomists for standard genome sequencing and annotation.</title>
        <authorList>
            <consortium name="The Broad Institute Genomics Platform"/>
            <consortium name="The Broad Institute Genome Sequencing Center for Infectious Disease"/>
            <person name="Wu L."/>
            <person name="Ma J."/>
        </authorList>
    </citation>
    <scope>NUCLEOTIDE SEQUENCE [LARGE SCALE GENOMIC DNA]</scope>
    <source>
        <strain evidence="3">KCTC 52232</strain>
    </source>
</reference>
<keyword evidence="2" id="KW-0378">Hydrolase</keyword>
<sequence length="309" mass="35987">MIRRLIFGIFILLYGYKSYGQSNDLSYHWQNINGLKIFYRAAGNPHNPAILLLHGFPSSSIMYQDLMQQLKKDFYLIAPDYPAHGYSEVPGVNYAFTFDNISNTVHELLDQLGIHQYSIFMQDYGSPVGFRLAVKYPERIDALIIQNGNAYMEGFPEAQDLNGKLREYWRNKNNKFEKDWIEYYRKASSVSADQRNLSAKVNPDRRNMDAEIMLKPGRLELFMQLWFDYGNNVKSYAQWHEYLKKYQPRVLITWGKDDTYFTIPGALAYLKDVPKAEIHLLNGGHWAVTENNTTEIAGLIERFFSRGVN</sequence>
<dbReference type="PANTHER" id="PTHR42977:SF1">
    <property type="entry name" value="BLR6576 PROTEIN"/>
    <property type="match status" value="1"/>
</dbReference>
<evidence type="ECO:0000313" key="2">
    <source>
        <dbReference type="EMBL" id="MFD2865455.1"/>
    </source>
</evidence>
<accession>A0ABW5XSQ2</accession>
<dbReference type="GO" id="GO:0016787">
    <property type="term" value="F:hydrolase activity"/>
    <property type="evidence" value="ECO:0007669"/>
    <property type="project" value="UniProtKB-KW"/>
</dbReference>
<protein>
    <submittedName>
        <fullName evidence="2">Alpha/beta fold hydrolase</fullName>
    </submittedName>
</protein>
<feature type="domain" description="AB hydrolase-1" evidence="1">
    <location>
        <begin position="48"/>
        <end position="290"/>
    </location>
</feature>
<dbReference type="InterPro" id="IPR000073">
    <property type="entry name" value="AB_hydrolase_1"/>
</dbReference>
<dbReference type="Gene3D" id="3.40.50.1820">
    <property type="entry name" value="alpha/beta hydrolase"/>
    <property type="match status" value="1"/>
</dbReference>
<comment type="caution">
    <text evidence="2">The sequence shown here is derived from an EMBL/GenBank/DDBJ whole genome shotgun (WGS) entry which is preliminary data.</text>
</comment>
<dbReference type="RefSeq" id="WP_377127811.1">
    <property type="nucleotide sequence ID" value="NZ_JBHUON010000014.1"/>
</dbReference>
<dbReference type="SUPFAM" id="SSF53474">
    <property type="entry name" value="alpha/beta-Hydrolases"/>
    <property type="match status" value="1"/>
</dbReference>
<proteinExistence type="predicted"/>